<evidence type="ECO:0000313" key="2">
    <source>
        <dbReference type="EMBL" id="KZS88626.1"/>
    </source>
</evidence>
<dbReference type="Proteomes" id="UP000076722">
    <property type="component" value="Unassembled WGS sequence"/>
</dbReference>
<feature type="compositionally biased region" description="Basic and acidic residues" evidence="1">
    <location>
        <begin position="1"/>
        <end position="11"/>
    </location>
</feature>
<evidence type="ECO:0000256" key="1">
    <source>
        <dbReference type="SAM" id="MobiDB-lite"/>
    </source>
</evidence>
<keyword evidence="3" id="KW-1185">Reference proteome</keyword>
<accession>A0A164PDQ6</accession>
<name>A0A164PDQ6_9AGAM</name>
<dbReference type="EMBL" id="KV419435">
    <property type="protein sequence ID" value="KZS88626.1"/>
    <property type="molecule type" value="Genomic_DNA"/>
</dbReference>
<organism evidence="2 3">
    <name type="scientific">Sistotremastrum niveocremeum HHB9708</name>
    <dbReference type="NCBI Taxonomy" id="1314777"/>
    <lineage>
        <taxon>Eukaryota</taxon>
        <taxon>Fungi</taxon>
        <taxon>Dikarya</taxon>
        <taxon>Basidiomycota</taxon>
        <taxon>Agaricomycotina</taxon>
        <taxon>Agaricomycetes</taxon>
        <taxon>Sistotremastrales</taxon>
        <taxon>Sistotremastraceae</taxon>
        <taxon>Sertulicium</taxon>
        <taxon>Sertulicium niveocremeum</taxon>
    </lineage>
</organism>
<evidence type="ECO:0000313" key="3">
    <source>
        <dbReference type="Proteomes" id="UP000076722"/>
    </source>
</evidence>
<feature type="compositionally biased region" description="Basic and acidic residues" evidence="1">
    <location>
        <begin position="30"/>
        <end position="39"/>
    </location>
</feature>
<protein>
    <submittedName>
        <fullName evidence="2">Uncharacterized protein</fullName>
    </submittedName>
</protein>
<proteinExistence type="predicted"/>
<sequence>MSRANGRKDDTIDIEFGLENPREPPQATVCERRSERSHQTEAMSPVASQPHQPSWSFSTQRVRNDEWACSWAQEQRAHNSLAAAARRAPCLLTDCNNRQPGAQLPIARPSAAVKTATSARLTSHRRQALTTDAEATAAMVGFNPVGRERWMGLLPGPGAESPQQPCDCCERGENKEGWRIFLGAKIRYTPSSAGIEYSASDTQQGD</sequence>
<dbReference type="AlphaFoldDB" id="A0A164PDQ6"/>
<gene>
    <name evidence="2" type="ORF">SISNIDRAFT_470071</name>
</gene>
<feature type="compositionally biased region" description="Polar residues" evidence="1">
    <location>
        <begin position="40"/>
        <end position="56"/>
    </location>
</feature>
<feature type="region of interest" description="Disordered" evidence="1">
    <location>
        <begin position="1"/>
        <end position="56"/>
    </location>
</feature>
<reference evidence="2 3" key="1">
    <citation type="journal article" date="2016" name="Mol. Biol. Evol.">
        <title>Comparative Genomics of Early-Diverging Mushroom-Forming Fungi Provides Insights into the Origins of Lignocellulose Decay Capabilities.</title>
        <authorList>
            <person name="Nagy L.G."/>
            <person name="Riley R."/>
            <person name="Tritt A."/>
            <person name="Adam C."/>
            <person name="Daum C."/>
            <person name="Floudas D."/>
            <person name="Sun H."/>
            <person name="Yadav J.S."/>
            <person name="Pangilinan J."/>
            <person name="Larsson K.H."/>
            <person name="Matsuura K."/>
            <person name="Barry K."/>
            <person name="Labutti K."/>
            <person name="Kuo R."/>
            <person name="Ohm R.A."/>
            <person name="Bhattacharya S.S."/>
            <person name="Shirouzu T."/>
            <person name="Yoshinaga Y."/>
            <person name="Martin F.M."/>
            <person name="Grigoriev I.V."/>
            <person name="Hibbett D.S."/>
        </authorList>
    </citation>
    <scope>NUCLEOTIDE SEQUENCE [LARGE SCALE GENOMIC DNA]</scope>
    <source>
        <strain evidence="2 3">HHB9708</strain>
    </source>
</reference>